<keyword evidence="2" id="KW-0472">Membrane</keyword>
<dbReference type="Proteomes" id="UP000233256">
    <property type="component" value="Unassembled WGS sequence"/>
</dbReference>
<keyword evidence="2" id="KW-0812">Transmembrane</keyword>
<reference evidence="3 4" key="1">
    <citation type="journal article" date="2017" name="ISME J.">
        <title>Potential for microbial H2 and metal transformations associated with novel bacteria and archaea in deep terrestrial subsurface sediments.</title>
        <authorList>
            <person name="Hernsdorf A.W."/>
            <person name="Amano Y."/>
            <person name="Miyakawa K."/>
            <person name="Ise K."/>
            <person name="Suzuki Y."/>
            <person name="Anantharaman K."/>
            <person name="Probst A."/>
            <person name="Burstein D."/>
            <person name="Thomas B.C."/>
            <person name="Banfield J.F."/>
        </authorList>
    </citation>
    <scope>NUCLEOTIDE SEQUENCE [LARGE SCALE GENOMIC DNA]</scope>
    <source>
        <strain evidence="3">HGW-Wallbacteria-1</strain>
    </source>
</reference>
<keyword evidence="2" id="KW-1133">Transmembrane helix</keyword>
<dbReference type="EMBL" id="PGXC01000001">
    <property type="protein sequence ID" value="PKK92070.1"/>
    <property type="molecule type" value="Genomic_DNA"/>
</dbReference>
<protein>
    <recommendedName>
        <fullName evidence="5">Septum formation initiator</fullName>
    </recommendedName>
</protein>
<organism evidence="3 4">
    <name type="scientific">Candidatus Wallbacteria bacterium HGW-Wallbacteria-1</name>
    <dbReference type="NCBI Taxonomy" id="2013854"/>
    <lineage>
        <taxon>Bacteria</taxon>
        <taxon>Candidatus Walliibacteriota</taxon>
    </lineage>
</organism>
<name>A0A2N1PUR1_9BACT</name>
<gene>
    <name evidence="3" type="ORF">CVV64_01240</name>
</gene>
<evidence type="ECO:0000256" key="2">
    <source>
        <dbReference type="SAM" id="Phobius"/>
    </source>
</evidence>
<comment type="caution">
    <text evidence="3">The sequence shown here is derived from an EMBL/GenBank/DDBJ whole genome shotgun (WGS) entry which is preliminary data.</text>
</comment>
<proteinExistence type="predicted"/>
<sequence length="141" mass="16252">MTGNRVDDRLFRGRFRLSKELMLLVLAAVIALVYHSYVNREQYIEKLKESRTATIGERTELQRRHRILEHNYRELLTDQGVERVARERLKLVRKGEILYIPQKGPFSPERVSGDGDSGSSAQQLNRGKGLQSDAETVGREE</sequence>
<evidence type="ECO:0000313" key="3">
    <source>
        <dbReference type="EMBL" id="PKK92070.1"/>
    </source>
</evidence>
<evidence type="ECO:0008006" key="5">
    <source>
        <dbReference type="Google" id="ProtNLM"/>
    </source>
</evidence>
<dbReference type="AlphaFoldDB" id="A0A2N1PUR1"/>
<evidence type="ECO:0000313" key="4">
    <source>
        <dbReference type="Proteomes" id="UP000233256"/>
    </source>
</evidence>
<feature type="region of interest" description="Disordered" evidence="1">
    <location>
        <begin position="102"/>
        <end position="141"/>
    </location>
</feature>
<evidence type="ECO:0000256" key="1">
    <source>
        <dbReference type="SAM" id="MobiDB-lite"/>
    </source>
</evidence>
<accession>A0A2N1PUR1</accession>
<feature type="transmembrane region" description="Helical" evidence="2">
    <location>
        <begin position="21"/>
        <end position="38"/>
    </location>
</feature>